<dbReference type="STRING" id="909613.UO65_5455"/>
<keyword evidence="3" id="KW-1185">Reference proteome</keyword>
<proteinExistence type="predicted"/>
<comment type="caution">
    <text evidence="2">The sequence shown here is derived from an EMBL/GenBank/DDBJ whole genome shotgun (WGS) entry which is preliminary data.</text>
</comment>
<accession>W7IYX6</accession>
<dbReference type="AlphaFoldDB" id="W7IYX6"/>
<feature type="region of interest" description="Disordered" evidence="1">
    <location>
        <begin position="84"/>
        <end position="112"/>
    </location>
</feature>
<evidence type="ECO:0000313" key="2">
    <source>
        <dbReference type="EMBL" id="EWC59239.1"/>
    </source>
</evidence>
<protein>
    <submittedName>
        <fullName evidence="2">Uncharacterized protein</fullName>
    </submittedName>
</protein>
<gene>
    <name evidence="2" type="ORF">UO65_5455</name>
</gene>
<dbReference type="Proteomes" id="UP000019277">
    <property type="component" value="Unassembled WGS sequence"/>
</dbReference>
<sequence length="112" mass="11628">MGARRNRRRFPERVGGYGECGAAGSGIVLTARGAGCGGVGPDFNLAVGCDVPVIARHRFAGPPSWSIRAGGTGEDDLVRSRVEDARRGRPRSMGSAVSWEVGGECLTNPDTG</sequence>
<evidence type="ECO:0000313" key="3">
    <source>
        <dbReference type="Proteomes" id="UP000019277"/>
    </source>
</evidence>
<name>W7IYX6_9PSEU</name>
<evidence type="ECO:0000256" key="1">
    <source>
        <dbReference type="SAM" id="MobiDB-lite"/>
    </source>
</evidence>
<dbReference type="EMBL" id="AYXG01000212">
    <property type="protein sequence ID" value="EWC59239.1"/>
    <property type="molecule type" value="Genomic_DNA"/>
</dbReference>
<reference evidence="2 3" key="1">
    <citation type="journal article" date="2014" name="Genome Announc.">
        <title>Draft Genome Sequence of the Antitrypanosomally Active Sponge-Associated Bacterium Actinokineospora sp. Strain EG49.</title>
        <authorList>
            <person name="Harjes J."/>
            <person name="Ryu T."/>
            <person name="Abdelmohsen U.R."/>
            <person name="Moitinho-Silva L."/>
            <person name="Horn H."/>
            <person name="Ravasi T."/>
            <person name="Hentschel U."/>
        </authorList>
    </citation>
    <scope>NUCLEOTIDE SEQUENCE [LARGE SCALE GENOMIC DNA]</scope>
    <source>
        <strain evidence="2 3">EG49</strain>
    </source>
</reference>
<organism evidence="2 3">
    <name type="scientific">Actinokineospora spheciospongiae</name>
    <dbReference type="NCBI Taxonomy" id="909613"/>
    <lineage>
        <taxon>Bacteria</taxon>
        <taxon>Bacillati</taxon>
        <taxon>Actinomycetota</taxon>
        <taxon>Actinomycetes</taxon>
        <taxon>Pseudonocardiales</taxon>
        <taxon>Pseudonocardiaceae</taxon>
        <taxon>Actinokineospora</taxon>
    </lineage>
</organism>